<proteinExistence type="predicted"/>
<dbReference type="EMBL" id="GGFJ01012275">
    <property type="protein sequence ID" value="MBW61416.1"/>
    <property type="molecule type" value="Transcribed_RNA"/>
</dbReference>
<feature type="chain" id="PRO_5014785719" evidence="1">
    <location>
        <begin position="22"/>
        <end position="110"/>
    </location>
</feature>
<keyword evidence="1" id="KW-0732">Signal</keyword>
<accession>A0A2M4C7R0</accession>
<name>A0A2M4C7R0_9DIPT</name>
<organism evidence="2">
    <name type="scientific">Anopheles marajoara</name>
    <dbReference type="NCBI Taxonomy" id="58244"/>
    <lineage>
        <taxon>Eukaryota</taxon>
        <taxon>Metazoa</taxon>
        <taxon>Ecdysozoa</taxon>
        <taxon>Arthropoda</taxon>
        <taxon>Hexapoda</taxon>
        <taxon>Insecta</taxon>
        <taxon>Pterygota</taxon>
        <taxon>Neoptera</taxon>
        <taxon>Endopterygota</taxon>
        <taxon>Diptera</taxon>
        <taxon>Nematocera</taxon>
        <taxon>Culicoidea</taxon>
        <taxon>Culicidae</taxon>
        <taxon>Anophelinae</taxon>
        <taxon>Anopheles</taxon>
    </lineage>
</organism>
<evidence type="ECO:0000256" key="1">
    <source>
        <dbReference type="SAM" id="SignalP"/>
    </source>
</evidence>
<reference evidence="2" key="1">
    <citation type="submission" date="2018-01" db="EMBL/GenBank/DDBJ databases">
        <title>An insight into the sialome of Amazonian anophelines.</title>
        <authorList>
            <person name="Ribeiro J.M."/>
            <person name="Scarpassa V."/>
            <person name="Calvo E."/>
        </authorList>
    </citation>
    <scope>NUCLEOTIDE SEQUENCE</scope>
    <source>
        <tissue evidence="2">Salivary glands</tissue>
    </source>
</reference>
<protein>
    <submittedName>
        <fullName evidence="2">Putative secreted protein</fullName>
    </submittedName>
</protein>
<dbReference type="AlphaFoldDB" id="A0A2M4C7R0"/>
<evidence type="ECO:0000313" key="2">
    <source>
        <dbReference type="EMBL" id="MBW61416.1"/>
    </source>
</evidence>
<feature type="signal peptide" evidence="1">
    <location>
        <begin position="1"/>
        <end position="21"/>
    </location>
</feature>
<sequence>MMIIAVMAIVWLFGSAPLAYQEREIRLFGCSFLLPSCARRDKRLSDETLRQEASLGQGNGKPKAATDRRLPVAGRAIITMVYCVFHYASLLRLGPVCNSGSLVRSFKNSL</sequence>